<evidence type="ECO:0000256" key="4">
    <source>
        <dbReference type="ARBA" id="ARBA00022989"/>
    </source>
</evidence>
<gene>
    <name evidence="7" type="ORF">DZC75_15165</name>
</gene>
<evidence type="ECO:0000313" key="7">
    <source>
        <dbReference type="EMBL" id="AXO89276.1"/>
    </source>
</evidence>
<feature type="transmembrane region" description="Helical" evidence="6">
    <location>
        <begin position="163"/>
        <end position="182"/>
    </location>
</feature>
<name>A0AAI8KCI9_9PSED</name>
<evidence type="ECO:0000256" key="6">
    <source>
        <dbReference type="SAM" id="Phobius"/>
    </source>
</evidence>
<dbReference type="InterPro" id="IPR002797">
    <property type="entry name" value="Polysacc_synth"/>
</dbReference>
<feature type="transmembrane region" description="Helical" evidence="6">
    <location>
        <begin position="232"/>
        <end position="253"/>
    </location>
</feature>
<dbReference type="GO" id="GO:0009246">
    <property type="term" value="P:enterobacterial common antigen biosynthetic process"/>
    <property type="evidence" value="ECO:0007669"/>
    <property type="project" value="InterPro"/>
</dbReference>
<keyword evidence="4 6" id="KW-1133">Transmembrane helix</keyword>
<feature type="transmembrane region" description="Helical" evidence="6">
    <location>
        <begin position="59"/>
        <end position="79"/>
    </location>
</feature>
<proteinExistence type="predicted"/>
<dbReference type="PANTHER" id="PTHR30250:SF30">
    <property type="entry name" value="LIPID III FLIPPASE"/>
    <property type="match status" value="1"/>
</dbReference>
<comment type="subcellular location">
    <subcellularLocation>
        <location evidence="1">Cell membrane</location>
        <topology evidence="1">Multi-pass membrane protein</topology>
    </subcellularLocation>
</comment>
<protein>
    <submittedName>
        <fullName evidence="7">O-antigen translocase</fullName>
    </submittedName>
</protein>
<dbReference type="CDD" id="cd13125">
    <property type="entry name" value="MATE_like_10"/>
    <property type="match status" value="1"/>
</dbReference>
<feature type="transmembrane region" description="Helical" evidence="6">
    <location>
        <begin position="99"/>
        <end position="119"/>
    </location>
</feature>
<dbReference type="Proteomes" id="UP000258127">
    <property type="component" value="Chromosome"/>
</dbReference>
<accession>A0AAI8KCI9</accession>
<evidence type="ECO:0000313" key="8">
    <source>
        <dbReference type="Proteomes" id="UP000258127"/>
    </source>
</evidence>
<dbReference type="Pfam" id="PF01943">
    <property type="entry name" value="Polysacc_synt"/>
    <property type="match status" value="1"/>
</dbReference>
<keyword evidence="3 6" id="KW-0812">Transmembrane</keyword>
<evidence type="ECO:0000256" key="2">
    <source>
        <dbReference type="ARBA" id="ARBA00022475"/>
    </source>
</evidence>
<keyword evidence="8" id="KW-1185">Reference proteome</keyword>
<keyword evidence="5 6" id="KW-0472">Membrane</keyword>
<dbReference type="GO" id="GO:0005886">
    <property type="term" value="C:plasma membrane"/>
    <property type="evidence" value="ECO:0007669"/>
    <property type="project" value="UniProtKB-SubCell"/>
</dbReference>
<dbReference type="PANTHER" id="PTHR30250">
    <property type="entry name" value="PST FAMILY PREDICTED COLANIC ACID TRANSPORTER"/>
    <property type="match status" value="1"/>
</dbReference>
<feature type="transmembrane region" description="Helical" evidence="6">
    <location>
        <begin position="407"/>
        <end position="428"/>
    </location>
</feature>
<keyword evidence="2" id="KW-1003">Cell membrane</keyword>
<evidence type="ECO:0000256" key="3">
    <source>
        <dbReference type="ARBA" id="ARBA00022692"/>
    </source>
</evidence>
<dbReference type="AlphaFoldDB" id="A0AAI8KCI9"/>
<reference evidence="7 8" key="1">
    <citation type="submission" date="2018-08" db="EMBL/GenBank/DDBJ databases">
        <authorList>
            <person name="Lee Y."/>
            <person name="Kakembo D."/>
        </authorList>
    </citation>
    <scope>NUCLEOTIDE SEQUENCE [LARGE SCALE GENOMIC DNA]</scope>
    <source>
        <strain evidence="7 8">JBCS1880</strain>
    </source>
</reference>
<evidence type="ECO:0000256" key="5">
    <source>
        <dbReference type="ARBA" id="ARBA00023136"/>
    </source>
</evidence>
<feature type="transmembrane region" description="Helical" evidence="6">
    <location>
        <begin position="377"/>
        <end position="401"/>
    </location>
</feature>
<feature type="transmembrane region" description="Helical" evidence="6">
    <location>
        <begin position="349"/>
        <end position="370"/>
    </location>
</feature>
<dbReference type="InterPro" id="IPR050833">
    <property type="entry name" value="Poly_Biosynth_Transport"/>
</dbReference>
<dbReference type="EMBL" id="CP031641">
    <property type="protein sequence ID" value="AXO89276.1"/>
    <property type="molecule type" value="Genomic_DNA"/>
</dbReference>
<feature type="transmembrane region" description="Helical" evidence="6">
    <location>
        <begin position="20"/>
        <end position="47"/>
    </location>
</feature>
<feature type="transmembrane region" description="Helical" evidence="6">
    <location>
        <begin position="311"/>
        <end position="329"/>
    </location>
</feature>
<evidence type="ECO:0000256" key="1">
    <source>
        <dbReference type="ARBA" id="ARBA00004651"/>
    </source>
</evidence>
<feature type="transmembrane region" description="Helical" evidence="6">
    <location>
        <begin position="131"/>
        <end position="151"/>
    </location>
</feature>
<organism evidence="7 8">
    <name type="scientific">Pseudomonas parafulva</name>
    <dbReference type="NCBI Taxonomy" id="157782"/>
    <lineage>
        <taxon>Bacteria</taxon>
        <taxon>Pseudomonadati</taxon>
        <taxon>Pseudomonadota</taxon>
        <taxon>Gammaproteobacteria</taxon>
        <taxon>Pseudomonadales</taxon>
        <taxon>Pseudomonadaceae</taxon>
        <taxon>Pseudomonas</taxon>
    </lineage>
</organism>
<dbReference type="InterPro" id="IPR044550">
    <property type="entry name" value="WzxE"/>
</dbReference>
<feature type="transmembrane region" description="Helical" evidence="6">
    <location>
        <begin position="273"/>
        <end position="291"/>
    </location>
</feature>
<feature type="transmembrane region" description="Helical" evidence="6">
    <location>
        <begin position="188"/>
        <end position="211"/>
    </location>
</feature>
<sequence length="435" mass="48314">MPSESSGDLKMRRVARSGLLLSAALTTLAQLSKIGVGFLLLKLVAVYLGVEGMGQLGNFMSAVLFLSLLAGGGIQNGVIKYVAEYKARPRELLRFLADARYYSLVFCSVIVLIAIVFQAPLARFLMGDEKFQWLIVVMGLAQFGFAFSNLVNGTANGLHKTKVYASIQIIGNSITLPIAWWLTRQYGLAGAALAMLTFYLSYTLPALYFYARSRLRPTIRWRTFEWPRMRKLCSFTLMAIVGALSVPVVEIVVRQSLTDSVGLEAAGLWQASIKLSSAYMGFFVVFLAAYFMPIVSAEQDRQRVANTVRKFMLLVMGLFFVGASVLYLMRGFFIPLLLSQEFSGLTSYIQYQLIGDFLRISTYVIGFVVVAKAATRLYVMVEIGQGLLFCSLSVLALHQGWGLQGVFIAHVVMNVIYFLSSVTGFYIYSRRTARC</sequence>